<dbReference type="Proteomes" id="UP000235943">
    <property type="component" value="Unassembled WGS sequence"/>
</dbReference>
<evidence type="ECO:0000313" key="1">
    <source>
        <dbReference type="EMBL" id="PNG21699.1"/>
    </source>
</evidence>
<dbReference type="AlphaFoldDB" id="A0A2N8TRQ6"/>
<gene>
    <name evidence="1" type="ORF">C1J00_13490</name>
</gene>
<comment type="caution">
    <text evidence="1">The sequence shown here is derived from an EMBL/GenBank/DDBJ whole genome shotgun (WGS) entry which is preliminary data.</text>
</comment>
<proteinExistence type="predicted"/>
<name>A0A2N8TRQ6_9ACTN</name>
<reference evidence="1 2" key="1">
    <citation type="submission" date="2018-01" db="EMBL/GenBank/DDBJ databases">
        <title>Draft genome sequence of Streptomyces sp. 13K301.</title>
        <authorList>
            <person name="Sahin N."/>
            <person name="Saygin H."/>
            <person name="Ay H."/>
        </authorList>
    </citation>
    <scope>NUCLEOTIDE SEQUENCE [LARGE SCALE GENOMIC DNA]</scope>
    <source>
        <strain evidence="1 2">13K301</strain>
    </source>
</reference>
<organism evidence="1 2">
    <name type="scientific">Streptomyces cahuitamycinicus</name>
    <dbReference type="NCBI Taxonomy" id="2070367"/>
    <lineage>
        <taxon>Bacteria</taxon>
        <taxon>Bacillati</taxon>
        <taxon>Actinomycetota</taxon>
        <taxon>Actinomycetes</taxon>
        <taxon>Kitasatosporales</taxon>
        <taxon>Streptomycetaceae</taxon>
        <taxon>Streptomyces</taxon>
    </lineage>
</organism>
<evidence type="ECO:0000313" key="2">
    <source>
        <dbReference type="Proteomes" id="UP000235943"/>
    </source>
</evidence>
<dbReference type="RefSeq" id="WP_146046181.1">
    <property type="nucleotide sequence ID" value="NZ_POUC01000077.1"/>
</dbReference>
<protein>
    <submittedName>
        <fullName evidence="1">Uncharacterized protein</fullName>
    </submittedName>
</protein>
<keyword evidence="2" id="KW-1185">Reference proteome</keyword>
<dbReference type="OrthoDB" id="7871924at2"/>
<dbReference type="EMBL" id="POUC01000077">
    <property type="protein sequence ID" value="PNG21699.1"/>
    <property type="molecule type" value="Genomic_DNA"/>
</dbReference>
<sequence length="165" mass="18291">MQRFKNHERSKAPLSESVLYLIPADPSWQPDQAASSRAVALAEELCPDALGDIEADQGDAPAFINGAGLESVSCPRCGGQLDFQGWWMTRMEEAYRDSSVPSLAVKVPCCGTETTLNDLVYNVPSGFARFRLRAWSPNRRMLIDEDLTRIGYALGDPVRQIWSLI</sequence>
<accession>A0A2N8TRQ6</accession>